<name>A0A6N8ERJ7_PAEMA</name>
<accession>A0A6N8ERJ7</accession>
<dbReference type="RefSeq" id="WP_155619257.1">
    <property type="nucleotide sequence ID" value="NZ_CP086393.1"/>
</dbReference>
<proteinExistence type="predicted"/>
<dbReference type="AlphaFoldDB" id="A0A6N8ERJ7"/>
<gene>
    <name evidence="1" type="ORF">GNQ08_01415</name>
</gene>
<comment type="caution">
    <text evidence="1">The sequence shown here is derived from an EMBL/GenBank/DDBJ whole genome shotgun (WGS) entry which is preliminary data.</text>
</comment>
<protein>
    <submittedName>
        <fullName evidence="1">Uncharacterized protein</fullName>
    </submittedName>
</protein>
<evidence type="ECO:0000313" key="1">
    <source>
        <dbReference type="EMBL" id="MUG21091.1"/>
    </source>
</evidence>
<reference evidence="1 2" key="1">
    <citation type="submission" date="2019-11" db="EMBL/GenBank/DDBJ databases">
        <title>Draft genome sequences of five Paenibacillus species of dairy origin.</title>
        <authorList>
            <person name="Olajide A.M."/>
            <person name="Chen S."/>
            <person name="Lapointe G."/>
        </authorList>
    </citation>
    <scope>NUCLEOTIDE SEQUENCE [LARGE SCALE GENOMIC DNA]</scope>
    <source>
        <strain evidence="1 2">3CT49</strain>
    </source>
</reference>
<dbReference type="EMBL" id="WNZZ01000001">
    <property type="protein sequence ID" value="MUG21091.1"/>
    <property type="molecule type" value="Genomic_DNA"/>
</dbReference>
<sequence>MKIVKWLSSTVVATVLLLAFNVGVYAESGNSSEMNVSLGSMEKVELSQSELEEIFKHMVWQDSSESQIPKVPENNFAVNSSRVVFEYSGLGESEISQSSSTLTVPDSDYGRIVTVTVVQWADNLSIIRSPQVLYMLISKDFQKDHYVTGRYTSENTSFDFRGIPEGEYYIWVQNVNSYDISGNGYADLSPLPYP</sequence>
<evidence type="ECO:0000313" key="2">
    <source>
        <dbReference type="Proteomes" id="UP000442469"/>
    </source>
</evidence>
<organism evidence="1 2">
    <name type="scientific">Paenibacillus macerans</name>
    <name type="common">Bacillus macerans</name>
    <dbReference type="NCBI Taxonomy" id="44252"/>
    <lineage>
        <taxon>Bacteria</taxon>
        <taxon>Bacillati</taxon>
        <taxon>Bacillota</taxon>
        <taxon>Bacilli</taxon>
        <taxon>Bacillales</taxon>
        <taxon>Paenibacillaceae</taxon>
        <taxon>Paenibacillus</taxon>
    </lineage>
</organism>
<dbReference type="Proteomes" id="UP000442469">
    <property type="component" value="Unassembled WGS sequence"/>
</dbReference>